<proteinExistence type="inferred from homology"/>
<comment type="similarity">
    <text evidence="2">Belongs to the bacterial solute-binding protein 2 family.</text>
</comment>
<evidence type="ECO:0000313" key="5">
    <source>
        <dbReference type="EMBL" id="MBT9282744.1"/>
    </source>
</evidence>
<dbReference type="InterPro" id="IPR028082">
    <property type="entry name" value="Peripla_BP_I"/>
</dbReference>
<evidence type="ECO:0000256" key="1">
    <source>
        <dbReference type="ARBA" id="ARBA00004196"/>
    </source>
</evidence>
<reference evidence="5" key="1">
    <citation type="journal article" date="2021" name="Microbiology">
        <title>Metagenomic Analysis of the Microbial Community in the Underground Coal Fire Area (Kemerovo Region, Russia) Revealed Predominance of Thermophilic Members of the Phyla Deinococcus-thermus, Aquificae, and Firmicutes.</title>
        <authorList>
            <person name="Kadnikov V."/>
            <person name="Mardanov A.V."/>
            <person name="Beletsky A.V."/>
            <person name="Karnachuk O.V."/>
            <person name="Ravin N.V."/>
        </authorList>
    </citation>
    <scope>NUCLEOTIDE SEQUENCE</scope>
    <source>
        <strain evidence="5">RBS10-49</strain>
    </source>
</reference>
<dbReference type="AlphaFoldDB" id="A0A947GC40"/>
<dbReference type="PANTHER" id="PTHR46847:SF1">
    <property type="entry name" value="D-ALLOSE-BINDING PERIPLASMIC PROTEIN-RELATED"/>
    <property type="match status" value="1"/>
</dbReference>
<dbReference type="GO" id="GO:0030313">
    <property type="term" value="C:cell envelope"/>
    <property type="evidence" value="ECO:0007669"/>
    <property type="project" value="UniProtKB-SubCell"/>
</dbReference>
<evidence type="ECO:0000256" key="2">
    <source>
        <dbReference type="ARBA" id="ARBA00007639"/>
    </source>
</evidence>
<dbReference type="EMBL" id="JAHHQF010000070">
    <property type="protein sequence ID" value="MBT9282744.1"/>
    <property type="molecule type" value="Genomic_DNA"/>
</dbReference>
<dbReference type="Proteomes" id="UP000748108">
    <property type="component" value="Unassembled WGS sequence"/>
</dbReference>
<sequence>MFRAFLGIESTAGRRAAIAMIALLILTLALSAYFGYRAYRLPIDDQPLDTDAYRGQRYHLLLIGQEADNPYWQRILTGARRAAQAADVYLDYRAPSTPDPEAPQKLIEWGTFVRVDGILTPGLDPQRYAPVIDRAVAAGIPVITIDTDAPASRRIAFVGTYNYYAGRQAARELVRLTGGRARIGIITGRLDTSSFAERVQGFLDEIHAYPEMHVLAIEASDLSRLFAAEKASQMLQKYPDLNAFFGTSALDGPGIVDALRRHGRAGRVAVVAFDDLPETVAALHSGTIQAIVVQNPELIGEYSIRLMVKTLSGQPVAPLNLTDTHILRHRQLPRRN</sequence>
<comment type="subcellular location">
    <subcellularLocation>
        <location evidence="1">Cell envelope</location>
    </subcellularLocation>
</comment>
<dbReference type="Gene3D" id="3.40.50.2300">
    <property type="match status" value="2"/>
</dbReference>
<gene>
    <name evidence="5" type="ORF">KM312_08920</name>
</gene>
<dbReference type="Pfam" id="PF13407">
    <property type="entry name" value="Peripla_BP_4"/>
    <property type="match status" value="1"/>
</dbReference>
<dbReference type="InterPro" id="IPR025997">
    <property type="entry name" value="SBP_2_dom"/>
</dbReference>
<feature type="domain" description="Periplasmic binding protein" evidence="4">
    <location>
        <begin position="63"/>
        <end position="314"/>
    </location>
</feature>
<dbReference type="SUPFAM" id="SSF53822">
    <property type="entry name" value="Periplasmic binding protein-like I"/>
    <property type="match status" value="1"/>
</dbReference>
<comment type="caution">
    <text evidence="5">The sequence shown here is derived from an EMBL/GenBank/DDBJ whole genome shotgun (WGS) entry which is preliminary data.</text>
</comment>
<evidence type="ECO:0000313" key="6">
    <source>
        <dbReference type="Proteomes" id="UP000748108"/>
    </source>
</evidence>
<dbReference type="PANTHER" id="PTHR46847">
    <property type="entry name" value="D-ALLOSE-BINDING PERIPLASMIC PROTEIN-RELATED"/>
    <property type="match status" value="1"/>
</dbReference>
<organism evidence="5 6">
    <name type="scientific">Hydrogenibacillus schlegelii</name>
    <name type="common">Bacillus schlegelii</name>
    <dbReference type="NCBI Taxonomy" id="1484"/>
    <lineage>
        <taxon>Bacteria</taxon>
        <taxon>Bacillati</taxon>
        <taxon>Bacillota</taxon>
        <taxon>Bacilli</taxon>
        <taxon>Bacillales</taxon>
        <taxon>Bacillales Family X. Incertae Sedis</taxon>
        <taxon>Hydrogenibacillus</taxon>
    </lineage>
</organism>
<evidence type="ECO:0000259" key="4">
    <source>
        <dbReference type="Pfam" id="PF13407"/>
    </source>
</evidence>
<dbReference type="GO" id="GO:0030246">
    <property type="term" value="F:carbohydrate binding"/>
    <property type="evidence" value="ECO:0007669"/>
    <property type="project" value="UniProtKB-ARBA"/>
</dbReference>
<protein>
    <submittedName>
        <fullName evidence="5">Substrate-binding domain-containing protein</fullName>
    </submittedName>
</protein>
<accession>A0A947GC40</accession>
<keyword evidence="3" id="KW-0732">Signal</keyword>
<name>A0A947GC40_HYDSH</name>
<evidence type="ECO:0000256" key="3">
    <source>
        <dbReference type="ARBA" id="ARBA00022729"/>
    </source>
</evidence>